<proteinExistence type="predicted"/>
<feature type="transmembrane region" description="Helical" evidence="1">
    <location>
        <begin position="65"/>
        <end position="85"/>
    </location>
</feature>
<evidence type="ECO:0000256" key="1">
    <source>
        <dbReference type="SAM" id="Phobius"/>
    </source>
</evidence>
<dbReference type="Proteomes" id="UP001152599">
    <property type="component" value="Unassembled WGS sequence"/>
</dbReference>
<comment type="caution">
    <text evidence="2">The sequence shown here is derived from an EMBL/GenBank/DDBJ whole genome shotgun (WGS) entry which is preliminary data.</text>
</comment>
<keyword evidence="1" id="KW-1133">Transmembrane helix</keyword>
<keyword evidence="1" id="KW-0472">Membrane</keyword>
<keyword evidence="1" id="KW-0812">Transmembrane</keyword>
<evidence type="ECO:0000313" key="3">
    <source>
        <dbReference type="Proteomes" id="UP001152599"/>
    </source>
</evidence>
<organism evidence="2 3">
    <name type="scientific">Profundicola chukchiensis</name>
    <dbReference type="NCBI Taxonomy" id="2961959"/>
    <lineage>
        <taxon>Bacteria</taxon>
        <taxon>Pseudomonadati</taxon>
        <taxon>Bacteroidota</taxon>
        <taxon>Flavobacteriia</taxon>
        <taxon>Flavobacteriales</taxon>
        <taxon>Weeksellaceae</taxon>
        <taxon>Profundicola</taxon>
    </lineage>
</organism>
<evidence type="ECO:0000313" key="2">
    <source>
        <dbReference type="EMBL" id="MDG4944968.1"/>
    </source>
</evidence>
<dbReference type="Pfam" id="PF07332">
    <property type="entry name" value="Phage_holin_3_6"/>
    <property type="match status" value="1"/>
</dbReference>
<sequence>MLGLNSIKTYVQDQIALVKLEGIEAVGRVVSRIVYLLLITMFAMFFVLLLSFAGAFYLGEIYGRGNGFLMVTGIYLLLIILLVILKKPIQNLILNISIAASMADNNDD</sequence>
<protein>
    <submittedName>
        <fullName evidence="2">Phage holin family protein</fullName>
    </submittedName>
</protein>
<accession>A0A9X4RTF7</accession>
<dbReference type="EMBL" id="JANCMU010000001">
    <property type="protein sequence ID" value="MDG4944968.1"/>
    <property type="molecule type" value="Genomic_DNA"/>
</dbReference>
<reference evidence="2" key="1">
    <citation type="submission" date="2022-07" db="EMBL/GenBank/DDBJ databases">
        <title>Description and genome-wide analysis of Profundicola chukchiensis gen. nov., sp. nov., marine bacteria isolated from bottom sediments of the Chukchi Sea.</title>
        <authorList>
            <person name="Romanenko L."/>
            <person name="Otstavnykh N."/>
            <person name="Kurilenko V."/>
            <person name="Eremeev V."/>
            <person name="Velansky P."/>
            <person name="Mikhailov V."/>
            <person name="Isaeva M."/>
        </authorList>
    </citation>
    <scope>NUCLEOTIDE SEQUENCE</scope>
    <source>
        <strain evidence="2">KMM 9713</strain>
    </source>
</reference>
<keyword evidence="3" id="KW-1185">Reference proteome</keyword>
<name>A0A9X4RTF7_9FLAO</name>
<dbReference type="InterPro" id="IPR009937">
    <property type="entry name" value="Phage_holin_3_6"/>
</dbReference>
<gene>
    <name evidence="2" type="ORF">NMK71_00935</name>
</gene>
<dbReference type="RefSeq" id="WP_304416433.1">
    <property type="nucleotide sequence ID" value="NZ_JANAIE010000002.1"/>
</dbReference>
<dbReference type="AlphaFoldDB" id="A0A9X4RTF7"/>
<feature type="transmembrane region" description="Helical" evidence="1">
    <location>
        <begin position="33"/>
        <end position="59"/>
    </location>
</feature>